<sequence length="765" mass="81838">MRTLIALFLAGILAACGRGPQEPTFIEPKISPQTRVLSLETRESLEGLVINNLNECLEYTNQSRPRCQATLTFKAGSTQLGELEVGQILASEPGPNAPYGFLFKVKQITAGSEQVVVEAEEAGLAEAITEGEASFQKNLGASDLVQAEGLSPGVRFANGQTRYQAQPGVQPMNVLDFAFNEIIYDEDGNLSTTLDQVRAEGKVFFDLQNGFSASVTWKKALGIPVYPNGVYFKAAFGIKHNTSVKIFSTLGKTIKKEYELAKYTFKPITVMVGPVPVVFVPNLYITISAEGTVSANLVLGASEELNAQACFEYKGGFRNCSSLSKKFEAGIAQANSTLKVTGSMNGKVDVLLYGLVGPYAKLGAYLELSATVPGNPVWKLDAGVKGSIGIHADLWLFRLDTDLEIFNEKLGTIAQAQPGPPSVVFGGGSLVNFEGGPFINRPYYICATAFDPQDGPLPVQISSSSDGSLGTAPTSSKCVSYTFSTLGPRTLTARATNSLNLSTTATTTLTVQDIPPLAQIIQPLPSLNPTLPQAKAIPAGRYLFLQAVWEDKSLSVPDCTRGEWRSRNRDTNADMGDEVPSLGCATRMRLSNQPGWRRITFKYTNPQGVAVEKFVLVNVGDPDPRGTNEPPLAKITRPLPTFSKDKAVNPTVGSTNLVLEGTVFDADNTTLNYAWYLAEVVGGYPGPKKAVPGGSGSVNVPGDLNVTLPGVTIPSLAALFPSVSTCPGYKQQFVAYLEVSDGVASSARPRPVIMAQRFELPVCIN</sequence>
<dbReference type="RefSeq" id="WP_013013299.1">
    <property type="nucleotide sequence ID" value="NC_013946.1"/>
</dbReference>
<evidence type="ECO:0000313" key="1">
    <source>
        <dbReference type="EMBL" id="ADD27780.1"/>
    </source>
</evidence>
<proteinExistence type="predicted"/>
<dbReference type="AlphaFoldDB" id="A0A806CK24"/>
<dbReference type="PROSITE" id="PS51257">
    <property type="entry name" value="PROKAR_LIPOPROTEIN"/>
    <property type="match status" value="1"/>
</dbReference>
<evidence type="ECO:0000313" key="2">
    <source>
        <dbReference type="Proteomes" id="UP000006655"/>
    </source>
</evidence>
<dbReference type="EMBL" id="CP001743">
    <property type="protein sequence ID" value="ADD27780.1"/>
    <property type="molecule type" value="Genomic_DNA"/>
</dbReference>
<evidence type="ECO:0008006" key="3">
    <source>
        <dbReference type="Google" id="ProtNLM"/>
    </source>
</evidence>
<dbReference type="Proteomes" id="UP000006655">
    <property type="component" value="Chromosome"/>
</dbReference>
<accession>A0A806CK24</accession>
<keyword evidence="2" id="KW-1185">Reference proteome</keyword>
<reference evidence="1 2" key="1">
    <citation type="journal article" date="2010" name="Stand. Genomic Sci.">
        <title>Complete genome sequence of Meiothermus ruber type strain (21).</title>
        <authorList>
            <person name="Tindall B.J."/>
            <person name="Sikorski J."/>
            <person name="Lucas S."/>
            <person name="Goltsman E."/>
            <person name="Copeland A."/>
            <person name="Glavina Del Rio T."/>
            <person name="Nolan M."/>
            <person name="Tice H."/>
            <person name="Cheng J.F."/>
            <person name="Han C."/>
            <person name="Pitluck S."/>
            <person name="Liolios K."/>
            <person name="Ivanova N."/>
            <person name="Mavromatis K."/>
            <person name="Ovchinnikova G."/>
            <person name="Pati A."/>
            <person name="Fahnrich R."/>
            <person name="Goodwin L."/>
            <person name="Chen A."/>
            <person name="Palaniappan K."/>
            <person name="Land M."/>
            <person name="Hauser L."/>
            <person name="Chang Y.J."/>
            <person name="Jeffries C.D."/>
            <person name="Rohde M."/>
            <person name="Goker M."/>
            <person name="Woyke T."/>
            <person name="Bristow J."/>
            <person name="Eisen J.A."/>
            <person name="Markowitz V."/>
            <person name="Hugenholtz P."/>
            <person name="Kyrpides N.C."/>
            <person name="Klenk H.P."/>
            <person name="Lapidus A."/>
        </authorList>
    </citation>
    <scope>NUCLEOTIDE SEQUENCE [LARGE SCALE GENOMIC DNA]</scope>
    <source>
        <strain evidence="2">ATCC 35948 / DSM 1279 / VKM B-1258 / 21</strain>
    </source>
</reference>
<dbReference type="OrthoDB" id="27370at2"/>
<name>A0A806CK24_MEIRD</name>
<gene>
    <name evidence="1" type="ordered locus">Mrub_1015</name>
</gene>
<dbReference type="KEGG" id="mrb:Mrub_1015"/>
<organism evidence="1 2">
    <name type="scientific">Meiothermus ruber (strain ATCC 35948 / DSM 1279 / VKM B-1258 / 21)</name>
    <name type="common">Thermus ruber</name>
    <dbReference type="NCBI Taxonomy" id="504728"/>
    <lineage>
        <taxon>Bacteria</taxon>
        <taxon>Thermotogati</taxon>
        <taxon>Deinococcota</taxon>
        <taxon>Deinococci</taxon>
        <taxon>Thermales</taxon>
        <taxon>Thermaceae</taxon>
        <taxon>Meiothermus</taxon>
    </lineage>
</organism>
<protein>
    <recommendedName>
        <fullName evidence="3">Lipoprotein</fullName>
    </recommendedName>
</protein>